<name>A0ABV0JNL5_9CYAN</name>
<evidence type="ECO:0000313" key="3">
    <source>
        <dbReference type="Proteomes" id="UP001442494"/>
    </source>
</evidence>
<dbReference type="RefSeq" id="WP_190423397.1">
    <property type="nucleotide sequence ID" value="NZ_JAMPKK010000021.1"/>
</dbReference>
<dbReference type="Proteomes" id="UP001442494">
    <property type="component" value="Unassembled WGS sequence"/>
</dbReference>
<protein>
    <submittedName>
        <fullName evidence="2">AIPR family protein</fullName>
    </submittedName>
</protein>
<evidence type="ECO:0000259" key="1">
    <source>
        <dbReference type="Pfam" id="PF10592"/>
    </source>
</evidence>
<feature type="domain" description="Abortive phage infection protein C-terminal" evidence="1">
    <location>
        <begin position="41"/>
        <end position="371"/>
    </location>
</feature>
<dbReference type="InterPro" id="IPR018891">
    <property type="entry name" value="AIPR_C"/>
</dbReference>
<accession>A0ABV0JNL5</accession>
<keyword evidence="3" id="KW-1185">Reference proteome</keyword>
<comment type="caution">
    <text evidence="2">The sequence shown here is derived from an EMBL/GenBank/DDBJ whole genome shotgun (WGS) entry which is preliminary data.</text>
</comment>
<dbReference type="EMBL" id="JAMPKK010000021">
    <property type="protein sequence ID" value="MEP0865113.1"/>
    <property type="molecule type" value="Genomic_DNA"/>
</dbReference>
<sequence>MQVLDLSLLAKTACRGYTAEETAIWNLTVPVTELPQGLPFGPNARNASLDAKPAKAMLKTLAEEPEKFILYNSGIMIVAAEIVASRVEGGDFKVRLKLQVPSTEDEGDFLGHGVLNGGHTYKALMHALHGKRKRGESYSNLSSAYVQVSVAVGISEHEIASISRARNLSLSVPLYALKNLAQDWKPIEEALPKEYRQHVLFKPNEYGEFEGNAHYNVTDLIRRLALLNNKLFDFRQDKHPIKAYSSSGSLVQGWKEEDYKQVIPLLQDILWLEQKIMEQHVEINGTGATGKKVVIPKVSGCSAKPMKLITGKEISLTIGDIFYMPILAAFRVLIKDGQWTKPVETLWEEWGTKLVDKLWDTYKSEGRSSASAFASSKSTWSTLTNLVAMQFVQI</sequence>
<reference evidence="2 3" key="1">
    <citation type="submission" date="2022-04" db="EMBL/GenBank/DDBJ databases">
        <title>Positive selection, recombination, and allopatry shape intraspecific diversity of widespread and dominant cyanobacteria.</title>
        <authorList>
            <person name="Wei J."/>
            <person name="Shu W."/>
            <person name="Hu C."/>
        </authorList>
    </citation>
    <scope>NUCLEOTIDE SEQUENCE [LARGE SCALE GENOMIC DNA]</scope>
    <source>
        <strain evidence="2 3">GB2-A5</strain>
    </source>
</reference>
<organism evidence="2 3">
    <name type="scientific">Funiculus sociatus GB2-A5</name>
    <dbReference type="NCBI Taxonomy" id="2933946"/>
    <lineage>
        <taxon>Bacteria</taxon>
        <taxon>Bacillati</taxon>
        <taxon>Cyanobacteriota</taxon>
        <taxon>Cyanophyceae</taxon>
        <taxon>Coleofasciculales</taxon>
        <taxon>Coleofasciculaceae</taxon>
        <taxon>Funiculus</taxon>
    </lineage>
</organism>
<gene>
    <name evidence="2" type="ORF">NDI37_11610</name>
</gene>
<proteinExistence type="predicted"/>
<evidence type="ECO:0000313" key="2">
    <source>
        <dbReference type="EMBL" id="MEP0865113.1"/>
    </source>
</evidence>
<dbReference type="Pfam" id="PF10592">
    <property type="entry name" value="AIPR"/>
    <property type="match status" value="1"/>
</dbReference>